<keyword evidence="1" id="KW-0488">Methylation</keyword>
<dbReference type="Gene3D" id="1.10.287.950">
    <property type="entry name" value="Methyl-accepting chemotaxis protein"/>
    <property type="match status" value="1"/>
</dbReference>
<protein>
    <submittedName>
        <fullName evidence="9">Methyl-accepting chemotaxis protein</fullName>
    </submittedName>
</protein>
<evidence type="ECO:0000313" key="9">
    <source>
        <dbReference type="EMBL" id="MFL9926928.1"/>
    </source>
</evidence>
<evidence type="ECO:0000256" key="4">
    <source>
        <dbReference type="SAM" id="Coils"/>
    </source>
</evidence>
<dbReference type="PROSITE" id="PS50885">
    <property type="entry name" value="HAMP"/>
    <property type="match status" value="1"/>
</dbReference>
<dbReference type="Pfam" id="PF00015">
    <property type="entry name" value="MCPsignal"/>
    <property type="match status" value="1"/>
</dbReference>
<comment type="similarity">
    <text evidence="2">Belongs to the methyl-accepting chemotaxis (MCP) protein family.</text>
</comment>
<evidence type="ECO:0000256" key="5">
    <source>
        <dbReference type="SAM" id="MobiDB-lite"/>
    </source>
</evidence>
<evidence type="ECO:0000313" key="10">
    <source>
        <dbReference type="Proteomes" id="UP001629246"/>
    </source>
</evidence>
<evidence type="ECO:0000256" key="2">
    <source>
        <dbReference type="ARBA" id="ARBA00029447"/>
    </source>
</evidence>
<feature type="region of interest" description="Disordered" evidence="5">
    <location>
        <begin position="673"/>
        <end position="703"/>
    </location>
</feature>
<evidence type="ECO:0000256" key="1">
    <source>
        <dbReference type="ARBA" id="ARBA00022481"/>
    </source>
</evidence>
<dbReference type="EMBL" id="JAQQFM010000011">
    <property type="protein sequence ID" value="MFL9926928.1"/>
    <property type="molecule type" value="Genomic_DNA"/>
</dbReference>
<feature type="domain" description="HAMP" evidence="8">
    <location>
        <begin position="341"/>
        <end position="393"/>
    </location>
</feature>
<reference evidence="9 10" key="1">
    <citation type="journal article" date="2024" name="Chem. Sci.">
        <title>Discovery of megapolipeptins by genome mining of a Burkholderiales bacteria collection.</title>
        <authorList>
            <person name="Paulo B.S."/>
            <person name="Recchia M.J.J."/>
            <person name="Lee S."/>
            <person name="Fergusson C.H."/>
            <person name="Romanowski S.B."/>
            <person name="Hernandez A."/>
            <person name="Krull N."/>
            <person name="Liu D.Y."/>
            <person name="Cavanagh H."/>
            <person name="Bos A."/>
            <person name="Gray C.A."/>
            <person name="Murphy B.T."/>
            <person name="Linington R.G."/>
            <person name="Eustaquio A.S."/>
        </authorList>
    </citation>
    <scope>NUCLEOTIDE SEQUENCE [LARGE SCALE GENOMIC DNA]</scope>
    <source>
        <strain evidence="9 10">RL21-008-BIB-A</strain>
    </source>
</reference>
<dbReference type="InterPro" id="IPR003660">
    <property type="entry name" value="HAMP_dom"/>
</dbReference>
<keyword evidence="10" id="KW-1185">Reference proteome</keyword>
<gene>
    <name evidence="9" type="ORF">PQR62_21835</name>
</gene>
<dbReference type="InterPro" id="IPR013587">
    <property type="entry name" value="Nitrate/nitrite_sensing"/>
</dbReference>
<name>A0ABW9ADF7_9BURK</name>
<proteinExistence type="inferred from homology"/>
<dbReference type="InterPro" id="IPR051310">
    <property type="entry name" value="MCP_chemotaxis"/>
</dbReference>
<dbReference type="PROSITE" id="PS50111">
    <property type="entry name" value="CHEMOTAXIS_TRANSDUC_2"/>
    <property type="match status" value="1"/>
</dbReference>
<dbReference type="RefSeq" id="WP_408160156.1">
    <property type="nucleotide sequence ID" value="NZ_JAQQFM010000011.1"/>
</dbReference>
<feature type="region of interest" description="Disordered" evidence="5">
    <location>
        <begin position="413"/>
        <end position="436"/>
    </location>
</feature>
<comment type="caution">
    <text evidence="9">The sequence shown here is derived from an EMBL/GenBank/DDBJ whole genome shotgun (WGS) entry which is preliminary data.</text>
</comment>
<dbReference type="PANTHER" id="PTHR43531:SF14">
    <property type="entry name" value="METHYL-ACCEPTING CHEMOTAXIS PROTEIN I-RELATED"/>
    <property type="match status" value="1"/>
</dbReference>
<feature type="coiled-coil region" evidence="4">
    <location>
        <begin position="598"/>
        <end position="636"/>
    </location>
</feature>
<evidence type="ECO:0000259" key="7">
    <source>
        <dbReference type="PROSITE" id="PS50111"/>
    </source>
</evidence>
<dbReference type="CDD" id="cd11386">
    <property type="entry name" value="MCP_signal"/>
    <property type="match status" value="1"/>
</dbReference>
<keyword evidence="4" id="KW-0175">Coiled coil</keyword>
<dbReference type="Pfam" id="PF00672">
    <property type="entry name" value="HAMP"/>
    <property type="match status" value="1"/>
</dbReference>
<dbReference type="CDD" id="cd06225">
    <property type="entry name" value="HAMP"/>
    <property type="match status" value="1"/>
</dbReference>
<dbReference type="SMART" id="SM00283">
    <property type="entry name" value="MA"/>
    <property type="match status" value="1"/>
</dbReference>
<organism evidence="9 10">
    <name type="scientific">Herbaspirillum lusitanum</name>
    <dbReference type="NCBI Taxonomy" id="213312"/>
    <lineage>
        <taxon>Bacteria</taxon>
        <taxon>Pseudomonadati</taxon>
        <taxon>Pseudomonadota</taxon>
        <taxon>Betaproteobacteria</taxon>
        <taxon>Burkholderiales</taxon>
        <taxon>Oxalobacteraceae</taxon>
        <taxon>Herbaspirillum</taxon>
    </lineage>
</organism>
<keyword evidence="6" id="KW-0472">Membrane</keyword>
<evidence type="ECO:0000259" key="8">
    <source>
        <dbReference type="PROSITE" id="PS50885"/>
    </source>
</evidence>
<keyword evidence="6" id="KW-1133">Transmembrane helix</keyword>
<feature type="transmembrane region" description="Helical" evidence="6">
    <location>
        <begin position="319"/>
        <end position="339"/>
    </location>
</feature>
<dbReference type="Pfam" id="PF08376">
    <property type="entry name" value="NIT"/>
    <property type="match status" value="1"/>
</dbReference>
<dbReference type="PRINTS" id="PR00260">
    <property type="entry name" value="CHEMTRNSDUCR"/>
</dbReference>
<evidence type="ECO:0000256" key="3">
    <source>
        <dbReference type="PROSITE-ProRule" id="PRU00284"/>
    </source>
</evidence>
<dbReference type="SMART" id="SM00304">
    <property type="entry name" value="HAMP"/>
    <property type="match status" value="1"/>
</dbReference>
<sequence>MKNIFASLVLWKKFALLGVIGLILFGVPTALYLSSTEQIIAHKKLEMAGVNPARLLLRTVQMMQQHRGMSAVMLGGDAGVASAREGKAADVDKALQALRQALQQIHVRDPKILSQLDVQQADWSKLRDAIGARQLAPPQSFATHSGIIAHLFELNDLLLDEFMLSLDPDFDSSQLIEGAFVALPQLTEELGKSRARGAAALLKKDITQNERVEIIALLQRAQERLSQTNKAFRKAFQFNAPLKDRLGAAVGNADQLSQGVIRLANEQIIQAQDLSYSSPDYFKAFTVAIDEQFKLVDQVIAALDGQLGAQTASLRRQQLTVLGSILLLALLAAWVGTMLTRSITLPMSESVQMAQRVAACDLTSRAEVVGKDESAQLLHALNGMTGSLVHIVGDVRSSIDVIHVASQEIATGNSDLSSRTESQASSLEQTASSMEQLTSTVKQNAENANEANQLANSAAQLAVRGGEVVGSVVQTMGSIKASSGKIVDIISVIDGIAFQTNILALNAAVEAARAGEQGRGFAVVASEVRSLAQRSASAAKEIKELISDSVGKVDAGGKLVDEAGATMEEIVTSVKHVAHIMSEITVASQEQSAGIGQVNDAITQMEAITQQNAALVEQAAAAAESLQEQADLLARTVSVFKIQAGSSGPSGFGEFSAAVPVAPVSAATSPATRAAALPKQAVPVKKEARSPARANGPDDWEEF</sequence>
<dbReference type="Proteomes" id="UP001629246">
    <property type="component" value="Unassembled WGS sequence"/>
</dbReference>
<feature type="transmembrane region" description="Helical" evidence="6">
    <location>
        <begin position="14"/>
        <end position="34"/>
    </location>
</feature>
<keyword evidence="6" id="KW-0812">Transmembrane</keyword>
<dbReference type="SUPFAM" id="SSF58104">
    <property type="entry name" value="Methyl-accepting chemotaxis protein (MCP) signaling domain"/>
    <property type="match status" value="1"/>
</dbReference>
<keyword evidence="3" id="KW-0807">Transducer</keyword>
<dbReference type="InterPro" id="IPR004090">
    <property type="entry name" value="Chemotax_Me-accpt_rcpt"/>
</dbReference>
<accession>A0ABW9ADF7</accession>
<dbReference type="PANTHER" id="PTHR43531">
    <property type="entry name" value="PROTEIN ICFG"/>
    <property type="match status" value="1"/>
</dbReference>
<dbReference type="InterPro" id="IPR004089">
    <property type="entry name" value="MCPsignal_dom"/>
</dbReference>
<evidence type="ECO:0000256" key="6">
    <source>
        <dbReference type="SAM" id="Phobius"/>
    </source>
</evidence>
<feature type="domain" description="Methyl-accepting transducer" evidence="7">
    <location>
        <begin position="398"/>
        <end position="627"/>
    </location>
</feature>